<dbReference type="PRINTS" id="PR00922">
    <property type="entry name" value="DADACBPTASE3"/>
</dbReference>
<accession>A0A553V6T5</accession>
<keyword evidence="4" id="KW-1185">Reference proteome</keyword>
<dbReference type="GO" id="GO:0006508">
    <property type="term" value="P:proteolysis"/>
    <property type="evidence" value="ECO:0007669"/>
    <property type="project" value="InterPro"/>
</dbReference>
<keyword evidence="2" id="KW-0378">Hydrolase</keyword>
<gene>
    <name evidence="3" type="ORF">FNU79_00715</name>
</gene>
<sequence>MSPAVSALLQRPPSPAHTGLLVRDLTTGKVVEASRPDELFTPASTLKIVSMAARLSQSGPLAWYSADVTASAAEVNGKASALSSVTLRGGGDPSFSIQGRYSLAALAKQLSARGIKSVGEVRLAPTVDSSTWPALPLGTPVVAVRLSEYPGWNDTPERYAERVISAFEGQLRAAGIQVGGGQSSSLGHVVGQAAVQQFGSVIPGASPPLPAPPAELGLATVRSQPLIELAKQTLKPSDNVWAEQIAAELGSKVAGNGAVTHAGMVAGLRAFLIKVGVNAAPMSLNDASGLSGGNRLTPRSLVTVLSRMYDLPITASKTPITPADAFAQRKNLFIEALPRGATGEASAEARALGGTLAGRFVGSGLDVRAKTGTLPGVSSLAGYVRGKSGHVLAFALMMDQAPGNTLDLRAYQDRMVKVIAQNH</sequence>
<dbReference type="PANTHER" id="PTHR30023">
    <property type="entry name" value="D-ALANYL-D-ALANINE CARBOXYPEPTIDASE"/>
    <property type="match status" value="1"/>
</dbReference>
<dbReference type="GO" id="GO:0000270">
    <property type="term" value="P:peptidoglycan metabolic process"/>
    <property type="evidence" value="ECO:0007669"/>
    <property type="project" value="TreeGrafter"/>
</dbReference>
<evidence type="ECO:0000313" key="4">
    <source>
        <dbReference type="Proteomes" id="UP000316092"/>
    </source>
</evidence>
<evidence type="ECO:0000256" key="1">
    <source>
        <dbReference type="ARBA" id="ARBA00006096"/>
    </source>
</evidence>
<evidence type="ECO:0000313" key="3">
    <source>
        <dbReference type="EMBL" id="TSA88146.1"/>
    </source>
</evidence>
<protein>
    <submittedName>
        <fullName evidence="3">D-alanyl-D-alanine carboxypeptidase</fullName>
    </submittedName>
</protein>
<dbReference type="AlphaFoldDB" id="A0A553V6T5"/>
<dbReference type="Gene3D" id="3.40.710.10">
    <property type="entry name" value="DD-peptidase/beta-lactamase superfamily"/>
    <property type="match status" value="2"/>
</dbReference>
<name>A0A553V6T5_9DEIO</name>
<keyword evidence="3" id="KW-0121">Carboxypeptidase</keyword>
<dbReference type="OrthoDB" id="56883at2"/>
<dbReference type="InterPro" id="IPR012338">
    <property type="entry name" value="Beta-lactam/transpept-like"/>
</dbReference>
<comment type="caution">
    <text evidence="3">The sequence shown here is derived from an EMBL/GenBank/DDBJ whole genome shotgun (WGS) entry which is preliminary data.</text>
</comment>
<reference evidence="3 4" key="1">
    <citation type="submission" date="2019-07" db="EMBL/GenBank/DDBJ databases">
        <title>Deinococcus detaillus sp. nov., isolated from humus soil in Antarctica.</title>
        <authorList>
            <person name="Zhang K."/>
        </authorList>
    </citation>
    <scope>NUCLEOTIDE SEQUENCE [LARGE SCALE GENOMIC DNA]</scope>
    <source>
        <strain evidence="3 4">H1</strain>
    </source>
</reference>
<comment type="similarity">
    <text evidence="1">Belongs to the peptidase S13 family.</text>
</comment>
<keyword evidence="3" id="KW-0645">Protease</keyword>
<dbReference type="PANTHER" id="PTHR30023:SF0">
    <property type="entry name" value="PENICILLIN-SENSITIVE CARBOXYPEPTIDASE A"/>
    <property type="match status" value="1"/>
</dbReference>
<dbReference type="Pfam" id="PF02113">
    <property type="entry name" value="Peptidase_S13"/>
    <property type="match status" value="2"/>
</dbReference>
<dbReference type="GO" id="GO:0004185">
    <property type="term" value="F:serine-type carboxypeptidase activity"/>
    <property type="evidence" value="ECO:0007669"/>
    <property type="project" value="InterPro"/>
</dbReference>
<dbReference type="SUPFAM" id="SSF56601">
    <property type="entry name" value="beta-lactamase/transpeptidase-like"/>
    <property type="match status" value="1"/>
</dbReference>
<proteinExistence type="inferred from homology"/>
<dbReference type="InterPro" id="IPR000667">
    <property type="entry name" value="Peptidase_S13"/>
</dbReference>
<evidence type="ECO:0000256" key="2">
    <source>
        <dbReference type="ARBA" id="ARBA00022801"/>
    </source>
</evidence>
<dbReference type="Proteomes" id="UP000316092">
    <property type="component" value="Unassembled WGS sequence"/>
</dbReference>
<dbReference type="EMBL" id="VKDB01000001">
    <property type="protein sequence ID" value="TSA88146.1"/>
    <property type="molecule type" value="Genomic_DNA"/>
</dbReference>
<organism evidence="3 4">
    <name type="scientific">Deinococcus detaillensis</name>
    <dbReference type="NCBI Taxonomy" id="2592048"/>
    <lineage>
        <taxon>Bacteria</taxon>
        <taxon>Thermotogati</taxon>
        <taxon>Deinococcota</taxon>
        <taxon>Deinococci</taxon>
        <taxon>Deinococcales</taxon>
        <taxon>Deinococcaceae</taxon>
        <taxon>Deinococcus</taxon>
    </lineage>
</organism>